<accession>A0A077ZTH6</accession>
<feature type="active site" evidence="5">
    <location>
        <position position="84"/>
    </location>
</feature>
<feature type="disulfide bond" evidence="6">
    <location>
        <begin position="97"/>
        <end position="102"/>
    </location>
</feature>
<feature type="chain" id="PRO_5001728939" evidence="8">
    <location>
        <begin position="17"/>
        <end position="371"/>
    </location>
</feature>
<dbReference type="MEROPS" id="A01.001"/>
<keyword evidence="2 7" id="KW-0645">Protease</keyword>
<feature type="active site" evidence="5">
    <location>
        <position position="261"/>
    </location>
</feature>
<dbReference type="InterPro" id="IPR033121">
    <property type="entry name" value="PEPTIDASE_A1"/>
</dbReference>
<evidence type="ECO:0000256" key="7">
    <source>
        <dbReference type="RuleBase" id="RU000454"/>
    </source>
</evidence>
<keyword evidence="8" id="KW-0732">Signal</keyword>
<organism evidence="10 11">
    <name type="scientific">Stylonychia lemnae</name>
    <name type="common">Ciliate</name>
    <dbReference type="NCBI Taxonomy" id="5949"/>
    <lineage>
        <taxon>Eukaryota</taxon>
        <taxon>Sar</taxon>
        <taxon>Alveolata</taxon>
        <taxon>Ciliophora</taxon>
        <taxon>Intramacronucleata</taxon>
        <taxon>Spirotrichea</taxon>
        <taxon>Stichotrichia</taxon>
        <taxon>Sporadotrichida</taxon>
        <taxon>Oxytrichidae</taxon>
        <taxon>Stylonychinae</taxon>
        <taxon>Stylonychia</taxon>
    </lineage>
</organism>
<reference evidence="10 11" key="1">
    <citation type="submission" date="2014-06" db="EMBL/GenBank/DDBJ databases">
        <authorList>
            <person name="Swart Estienne"/>
        </authorList>
    </citation>
    <scope>NUCLEOTIDE SEQUENCE [LARGE SCALE GENOMIC DNA]</scope>
    <source>
        <strain evidence="10 11">130c</strain>
    </source>
</reference>
<evidence type="ECO:0000259" key="9">
    <source>
        <dbReference type="PROSITE" id="PS51767"/>
    </source>
</evidence>
<dbReference type="Proteomes" id="UP000039865">
    <property type="component" value="Unassembled WGS sequence"/>
</dbReference>
<evidence type="ECO:0000256" key="5">
    <source>
        <dbReference type="PIRSR" id="PIRSR601461-1"/>
    </source>
</evidence>
<dbReference type="Gene3D" id="2.40.70.10">
    <property type="entry name" value="Acid Proteases"/>
    <property type="match status" value="2"/>
</dbReference>
<dbReference type="InterPro" id="IPR021109">
    <property type="entry name" value="Peptidase_aspartic_dom_sf"/>
</dbReference>
<evidence type="ECO:0000256" key="8">
    <source>
        <dbReference type="SAM" id="SignalP"/>
    </source>
</evidence>
<evidence type="ECO:0000256" key="6">
    <source>
        <dbReference type="PIRSR" id="PIRSR601461-2"/>
    </source>
</evidence>
<evidence type="ECO:0000256" key="2">
    <source>
        <dbReference type="ARBA" id="ARBA00022670"/>
    </source>
</evidence>
<feature type="domain" description="Peptidase A1" evidence="9">
    <location>
        <begin position="66"/>
        <end position="364"/>
    </location>
</feature>
<keyword evidence="4 7" id="KW-0378">Hydrolase</keyword>
<evidence type="ECO:0000256" key="1">
    <source>
        <dbReference type="ARBA" id="ARBA00007447"/>
    </source>
</evidence>
<name>A0A077ZTH6_STYLE</name>
<dbReference type="PANTHER" id="PTHR47966:SF51">
    <property type="entry name" value="BETA-SITE APP-CLEAVING ENZYME, ISOFORM A-RELATED"/>
    <property type="match status" value="1"/>
</dbReference>
<dbReference type="PROSITE" id="PS00141">
    <property type="entry name" value="ASP_PROTEASE"/>
    <property type="match status" value="1"/>
</dbReference>
<proteinExistence type="inferred from homology"/>
<gene>
    <name evidence="10" type="primary">Contig4652.g4966</name>
    <name evidence="10" type="ORF">STYLEM_2194</name>
</gene>
<dbReference type="GO" id="GO:0016485">
    <property type="term" value="P:protein processing"/>
    <property type="evidence" value="ECO:0007669"/>
    <property type="project" value="UniProtKB-ARBA"/>
</dbReference>
<dbReference type="InterPro" id="IPR001969">
    <property type="entry name" value="Aspartic_peptidase_AS"/>
</dbReference>
<dbReference type="Pfam" id="PF00026">
    <property type="entry name" value="Asp"/>
    <property type="match status" value="1"/>
</dbReference>
<dbReference type="OrthoDB" id="771136at2759"/>
<dbReference type="GO" id="GO:0004190">
    <property type="term" value="F:aspartic-type endopeptidase activity"/>
    <property type="evidence" value="ECO:0007669"/>
    <property type="project" value="UniProtKB-KW"/>
</dbReference>
<feature type="signal peptide" evidence="8">
    <location>
        <begin position="1"/>
        <end position="16"/>
    </location>
</feature>
<dbReference type="InterPro" id="IPR001461">
    <property type="entry name" value="Aspartic_peptidase_A1"/>
</dbReference>
<keyword evidence="11" id="KW-1185">Reference proteome</keyword>
<feature type="disulfide bond" evidence="6">
    <location>
        <begin position="287"/>
        <end position="324"/>
    </location>
</feature>
<evidence type="ECO:0000256" key="3">
    <source>
        <dbReference type="ARBA" id="ARBA00022750"/>
    </source>
</evidence>
<sequence>MQKLALVALLASSALTAKIPLIKKDMTKEQYFALKERIENRSYENKFLDNGLESHIPVKDFMNTQYFVEAQIGTPAQTFTVVPDTGSSNLWVYSSKCSALVCWYHSKYDSSKSSTYKTNGEKFDITYGSGSINGFVSEDVTSFGGAQASMQFGEIEAVSGPSFYASQMSGILGLAYGSISVDKLPTFIDSSNLSDKSFSFYLHENPDASYMTIPGFDSEALNGQELQFHNVVEERYYSLNLTGMKQGDQKVDATGYKAVIDSGTSVLVGPQPLVKQLIEGIVVSPDCSNVSQLPDITFTIDETDYTLTPDDYILKLTEAGQTECVIGVMGQLFPESFKYFILGDTFMRKFYSFFDKNNNRVGFIPRSQLKH</sequence>
<dbReference type="EMBL" id="CCKQ01002126">
    <property type="protein sequence ID" value="CDW73218.1"/>
    <property type="molecule type" value="Genomic_DNA"/>
</dbReference>
<keyword evidence="6" id="KW-1015">Disulfide bond</keyword>
<dbReference type="SUPFAM" id="SSF50630">
    <property type="entry name" value="Acid proteases"/>
    <property type="match status" value="1"/>
</dbReference>
<evidence type="ECO:0000256" key="4">
    <source>
        <dbReference type="ARBA" id="ARBA00022801"/>
    </source>
</evidence>
<evidence type="ECO:0000313" key="11">
    <source>
        <dbReference type="Proteomes" id="UP000039865"/>
    </source>
</evidence>
<dbReference type="FunFam" id="2.40.70.10:FF:000115">
    <property type="entry name" value="Lysosomal aspartic protease"/>
    <property type="match status" value="1"/>
</dbReference>
<dbReference type="AlphaFoldDB" id="A0A077ZTH6"/>
<dbReference type="PANTHER" id="PTHR47966">
    <property type="entry name" value="BETA-SITE APP-CLEAVING ENZYME, ISOFORM A-RELATED"/>
    <property type="match status" value="1"/>
</dbReference>
<dbReference type="OMA" id="LCKASCQ"/>
<dbReference type="FunCoup" id="A0A077ZTH6">
    <property type="interactions" value="18"/>
</dbReference>
<dbReference type="PROSITE" id="PS51767">
    <property type="entry name" value="PEPTIDASE_A1"/>
    <property type="match status" value="1"/>
</dbReference>
<comment type="similarity">
    <text evidence="1 7">Belongs to the peptidase A1 family.</text>
</comment>
<evidence type="ECO:0000313" key="10">
    <source>
        <dbReference type="EMBL" id="CDW73218.1"/>
    </source>
</evidence>
<dbReference type="InParanoid" id="A0A077ZTH6"/>
<keyword evidence="3 7" id="KW-0064">Aspartyl protease</keyword>
<protein>
    <submittedName>
        <fullName evidence="10">Cathepsin d</fullName>
    </submittedName>
</protein>
<dbReference type="PRINTS" id="PR00792">
    <property type="entry name" value="PEPSIN"/>
</dbReference>